<dbReference type="PROSITE" id="PS00108">
    <property type="entry name" value="PROTEIN_KINASE_ST"/>
    <property type="match status" value="1"/>
</dbReference>
<comment type="caution">
    <text evidence="8">The sequence shown here is derived from an EMBL/GenBank/DDBJ whole genome shotgun (WGS) entry which is preliminary data.</text>
</comment>
<dbReference type="Gene3D" id="1.10.510.10">
    <property type="entry name" value="Transferase(Phosphotransferase) domain 1"/>
    <property type="match status" value="1"/>
</dbReference>
<reference evidence="8" key="1">
    <citation type="submission" date="2021-03" db="EMBL/GenBank/DDBJ databases">
        <authorList>
            <person name="Li Z."/>
            <person name="Yang C."/>
        </authorList>
    </citation>
    <scope>NUCLEOTIDE SEQUENCE</scope>
    <source>
        <strain evidence="8">Dzin_1.0</strain>
        <tissue evidence="8">Leaf</tissue>
    </source>
</reference>
<dbReference type="InterPro" id="IPR008271">
    <property type="entry name" value="Ser/Thr_kinase_AS"/>
</dbReference>
<feature type="binding site" evidence="5">
    <location>
        <position position="45"/>
    </location>
    <ligand>
        <name>ATP</name>
        <dbReference type="ChEBI" id="CHEBI:30616"/>
    </ligand>
</feature>
<dbReference type="AlphaFoldDB" id="A0A9D5HJU7"/>
<accession>A0A9D5HJU7</accession>
<evidence type="ECO:0000256" key="6">
    <source>
        <dbReference type="RuleBase" id="RU000304"/>
    </source>
</evidence>
<organism evidence="8 9">
    <name type="scientific">Dioscorea zingiberensis</name>
    <dbReference type="NCBI Taxonomy" id="325984"/>
    <lineage>
        <taxon>Eukaryota</taxon>
        <taxon>Viridiplantae</taxon>
        <taxon>Streptophyta</taxon>
        <taxon>Embryophyta</taxon>
        <taxon>Tracheophyta</taxon>
        <taxon>Spermatophyta</taxon>
        <taxon>Magnoliopsida</taxon>
        <taxon>Liliopsida</taxon>
        <taxon>Dioscoreales</taxon>
        <taxon>Dioscoreaceae</taxon>
        <taxon>Dioscorea</taxon>
    </lineage>
</organism>
<evidence type="ECO:0000256" key="4">
    <source>
        <dbReference type="ARBA" id="ARBA00022840"/>
    </source>
</evidence>
<dbReference type="InterPro" id="IPR011009">
    <property type="entry name" value="Kinase-like_dom_sf"/>
</dbReference>
<dbReference type="Pfam" id="PF00069">
    <property type="entry name" value="Pkinase"/>
    <property type="match status" value="1"/>
</dbReference>
<keyword evidence="3" id="KW-0418">Kinase</keyword>
<dbReference type="PROSITE" id="PS00107">
    <property type="entry name" value="PROTEIN_KINASE_ATP"/>
    <property type="match status" value="1"/>
</dbReference>
<reference evidence="8" key="2">
    <citation type="journal article" date="2022" name="Hortic Res">
        <title>The genome of Dioscorea zingiberensis sheds light on the biosynthesis, origin and evolution of the medicinally important diosgenin saponins.</title>
        <authorList>
            <person name="Li Y."/>
            <person name="Tan C."/>
            <person name="Li Z."/>
            <person name="Guo J."/>
            <person name="Li S."/>
            <person name="Chen X."/>
            <person name="Wang C."/>
            <person name="Dai X."/>
            <person name="Yang H."/>
            <person name="Song W."/>
            <person name="Hou L."/>
            <person name="Xu J."/>
            <person name="Tong Z."/>
            <person name="Xu A."/>
            <person name="Yuan X."/>
            <person name="Wang W."/>
            <person name="Yang Q."/>
            <person name="Chen L."/>
            <person name="Sun Z."/>
            <person name="Wang K."/>
            <person name="Pan B."/>
            <person name="Chen J."/>
            <person name="Bao Y."/>
            <person name="Liu F."/>
            <person name="Qi X."/>
            <person name="Gang D.R."/>
            <person name="Wen J."/>
            <person name="Li J."/>
        </authorList>
    </citation>
    <scope>NUCLEOTIDE SEQUENCE</scope>
    <source>
        <strain evidence="8">Dzin_1.0</strain>
    </source>
</reference>
<dbReference type="GO" id="GO:0005524">
    <property type="term" value="F:ATP binding"/>
    <property type="evidence" value="ECO:0007669"/>
    <property type="project" value="UniProtKB-UniRule"/>
</dbReference>
<feature type="domain" description="Protein kinase" evidence="7">
    <location>
        <begin position="16"/>
        <end position="292"/>
    </location>
</feature>
<dbReference type="InterPro" id="IPR000719">
    <property type="entry name" value="Prot_kinase_dom"/>
</dbReference>
<proteinExistence type="inferred from homology"/>
<gene>
    <name evidence="8" type="ORF">J5N97_014512</name>
</gene>
<dbReference type="SUPFAM" id="SSF56112">
    <property type="entry name" value="Protein kinase-like (PK-like)"/>
    <property type="match status" value="1"/>
</dbReference>
<keyword evidence="2 5" id="KW-0547">Nucleotide-binding</keyword>
<dbReference type="PANTHER" id="PTHR46146">
    <property type="entry name" value="SERINE/THREONINE-PROTEIN KINASE-LIKE PROTEIN CCR4"/>
    <property type="match status" value="1"/>
</dbReference>
<dbReference type="SMART" id="SM00220">
    <property type="entry name" value="S_TKc"/>
    <property type="match status" value="1"/>
</dbReference>
<dbReference type="Proteomes" id="UP001085076">
    <property type="component" value="Miscellaneous, Linkage group lg03"/>
</dbReference>
<dbReference type="GO" id="GO:0004674">
    <property type="term" value="F:protein serine/threonine kinase activity"/>
    <property type="evidence" value="ECO:0007669"/>
    <property type="project" value="UniProtKB-KW"/>
</dbReference>
<evidence type="ECO:0000256" key="2">
    <source>
        <dbReference type="ARBA" id="ARBA00022741"/>
    </source>
</evidence>
<keyword evidence="1" id="KW-0808">Transferase</keyword>
<keyword evidence="6" id="KW-0723">Serine/threonine-protein kinase</keyword>
<dbReference type="PANTHER" id="PTHR46146:SF23">
    <property type="entry name" value="PROTEIN KINASE DOMAIN-CONTAINING PROTEIN"/>
    <property type="match status" value="1"/>
</dbReference>
<evidence type="ECO:0000259" key="7">
    <source>
        <dbReference type="PROSITE" id="PS50011"/>
    </source>
</evidence>
<dbReference type="EMBL" id="JAGGNH010000003">
    <property type="protein sequence ID" value="KAJ0979038.1"/>
    <property type="molecule type" value="Genomic_DNA"/>
</dbReference>
<evidence type="ECO:0000313" key="8">
    <source>
        <dbReference type="EMBL" id="KAJ0979038.1"/>
    </source>
</evidence>
<evidence type="ECO:0000313" key="9">
    <source>
        <dbReference type="Proteomes" id="UP001085076"/>
    </source>
</evidence>
<evidence type="ECO:0000256" key="5">
    <source>
        <dbReference type="PROSITE-ProRule" id="PRU10141"/>
    </source>
</evidence>
<evidence type="ECO:0000256" key="1">
    <source>
        <dbReference type="ARBA" id="ARBA00022679"/>
    </source>
</evidence>
<dbReference type="PIRSF" id="PIRSF000654">
    <property type="entry name" value="Integrin-linked_kinase"/>
    <property type="match status" value="1"/>
</dbReference>
<keyword evidence="4 5" id="KW-0067">ATP-binding</keyword>
<name>A0A9D5HJU7_9LILI</name>
<keyword evidence="9" id="KW-1185">Reference proteome</keyword>
<dbReference type="Gene3D" id="3.30.200.20">
    <property type="entry name" value="Phosphorylase Kinase, domain 1"/>
    <property type="match status" value="1"/>
</dbReference>
<comment type="similarity">
    <text evidence="6">Belongs to the protein kinase superfamily.</text>
</comment>
<protein>
    <recommendedName>
        <fullName evidence="7">Protein kinase domain-containing protein</fullName>
    </recommendedName>
</protein>
<dbReference type="OrthoDB" id="4062651at2759"/>
<dbReference type="PROSITE" id="PS50011">
    <property type="entry name" value="PROTEIN_KINASE_DOM"/>
    <property type="match status" value="1"/>
</dbReference>
<evidence type="ECO:0000256" key="3">
    <source>
        <dbReference type="ARBA" id="ARBA00022777"/>
    </source>
</evidence>
<dbReference type="InterPro" id="IPR017441">
    <property type="entry name" value="Protein_kinase_ATP_BS"/>
</dbReference>
<sequence>MKEYSYEDIEAATKGFALDQLIGKGSHGCVYKGTLRGGKQVAVKKPLEKLQELEQDSKLDHEIDILASLHGNHLVNLLGVSHSSVDHNKHKLLVMEFMPNGSLHDLLHSSHSCPPSWPRRVIMVLQIAQAVLSLHEAAPAIIHRDVKSANILFDRHWNAKLADFSLAVRDDTLWTLEPTRPAGTFGYLDPWYTTPEKLSPKNDVFSFGVVLLEILSSRKVMDVACHPASIVAWAVPLIRARREVEVYDGRMKLPQYMEGMIKHLLYISMRCVSSKEKRRPTMAEVASELQGLAGKLWCPIWACRRMYACFYPWRRWAKRKVSTTKIVCKDHLFDGNGDEDGDDSDDIY</sequence>